<feature type="region of interest" description="Disordered" evidence="2">
    <location>
        <begin position="566"/>
        <end position="644"/>
    </location>
</feature>
<dbReference type="GO" id="GO:0005730">
    <property type="term" value="C:nucleolus"/>
    <property type="evidence" value="ECO:0007669"/>
    <property type="project" value="TreeGrafter"/>
</dbReference>
<feature type="region of interest" description="Disordered" evidence="2">
    <location>
        <begin position="73"/>
        <end position="128"/>
    </location>
</feature>
<comment type="similarity">
    <text evidence="1">Belongs to the KRI1 family.</text>
</comment>
<dbReference type="InParanoid" id="A0A4S2MZI2"/>
<dbReference type="AlphaFoldDB" id="A0A4S2MZI2"/>
<evidence type="ECO:0000256" key="1">
    <source>
        <dbReference type="ARBA" id="ARBA00007473"/>
    </source>
</evidence>
<feature type="compositionally biased region" description="Basic and acidic residues" evidence="2">
    <location>
        <begin position="421"/>
        <end position="431"/>
    </location>
</feature>
<dbReference type="Pfam" id="PF12936">
    <property type="entry name" value="Kri1_C"/>
    <property type="match status" value="1"/>
</dbReference>
<feature type="region of interest" description="Disordered" evidence="2">
    <location>
        <begin position="1"/>
        <end position="29"/>
    </location>
</feature>
<feature type="region of interest" description="Disordered" evidence="2">
    <location>
        <begin position="43"/>
        <end position="62"/>
    </location>
</feature>
<feature type="compositionally biased region" description="Basic and acidic residues" evidence="2">
    <location>
        <begin position="488"/>
        <end position="502"/>
    </location>
</feature>
<name>A0A4S2MZI2_9PEZI</name>
<dbReference type="PANTHER" id="PTHR14490:SF5">
    <property type="entry name" value="PROTEIN KRI1 HOMOLOG"/>
    <property type="match status" value="1"/>
</dbReference>
<feature type="compositionally biased region" description="Acidic residues" evidence="2">
    <location>
        <begin position="104"/>
        <end position="123"/>
    </location>
</feature>
<reference evidence="4 5" key="1">
    <citation type="submission" date="2019-04" db="EMBL/GenBank/DDBJ databases">
        <title>Comparative genomics and transcriptomics to analyze fruiting body development in filamentous ascomycetes.</title>
        <authorList>
            <consortium name="DOE Joint Genome Institute"/>
            <person name="Lutkenhaus R."/>
            <person name="Traeger S."/>
            <person name="Breuer J."/>
            <person name="Kuo A."/>
            <person name="Lipzen A."/>
            <person name="Pangilinan J."/>
            <person name="Dilworth D."/>
            <person name="Sandor L."/>
            <person name="Poggeler S."/>
            <person name="Barry K."/>
            <person name="Grigoriev I.V."/>
            <person name="Nowrousian M."/>
        </authorList>
    </citation>
    <scope>NUCLEOTIDE SEQUENCE [LARGE SCALE GENOMIC DNA]</scope>
    <source>
        <strain evidence="4 5">CBS 389.68</strain>
    </source>
</reference>
<dbReference type="InterPro" id="IPR024626">
    <property type="entry name" value="Kri1-like_C"/>
</dbReference>
<dbReference type="EMBL" id="ML220116">
    <property type="protein sequence ID" value="TGZ82043.1"/>
    <property type="molecule type" value="Genomic_DNA"/>
</dbReference>
<dbReference type="Pfam" id="PF05178">
    <property type="entry name" value="Kri1"/>
    <property type="match status" value="1"/>
</dbReference>
<dbReference type="STRING" id="341454.A0A4S2MZI2"/>
<feature type="region of interest" description="Disordered" evidence="2">
    <location>
        <begin position="318"/>
        <end position="364"/>
    </location>
</feature>
<dbReference type="Proteomes" id="UP000298138">
    <property type="component" value="Unassembled WGS sequence"/>
</dbReference>
<dbReference type="InterPro" id="IPR018034">
    <property type="entry name" value="Kri1"/>
</dbReference>
<feature type="compositionally biased region" description="Basic and acidic residues" evidence="2">
    <location>
        <begin position="73"/>
        <end position="90"/>
    </location>
</feature>
<dbReference type="PANTHER" id="PTHR14490">
    <property type="entry name" value="ZINC FINGER, ZZ TYPE"/>
    <property type="match status" value="1"/>
</dbReference>
<evidence type="ECO:0000313" key="4">
    <source>
        <dbReference type="EMBL" id="TGZ82043.1"/>
    </source>
</evidence>
<accession>A0A4S2MZI2</accession>
<feature type="compositionally biased region" description="Basic and acidic residues" evidence="2">
    <location>
        <begin position="329"/>
        <end position="364"/>
    </location>
</feature>
<feature type="domain" description="Kri1-like C-terminal" evidence="3">
    <location>
        <begin position="507"/>
        <end position="593"/>
    </location>
</feature>
<feature type="compositionally biased region" description="Basic residues" evidence="2">
    <location>
        <begin position="575"/>
        <end position="588"/>
    </location>
</feature>
<feature type="region of interest" description="Disordered" evidence="2">
    <location>
        <begin position="421"/>
        <end position="506"/>
    </location>
</feature>
<evidence type="ECO:0000313" key="5">
    <source>
        <dbReference type="Proteomes" id="UP000298138"/>
    </source>
</evidence>
<feature type="compositionally biased region" description="Acidic residues" evidence="2">
    <location>
        <begin position="445"/>
        <end position="476"/>
    </location>
</feature>
<dbReference type="GO" id="GO:0000447">
    <property type="term" value="P:endonucleolytic cleavage in ITS1 to separate SSU-rRNA from 5.8S rRNA and LSU-rRNA from tricistronic rRNA transcript (SSU-rRNA, 5.8S rRNA, LSU-rRNA)"/>
    <property type="evidence" value="ECO:0007669"/>
    <property type="project" value="TreeGrafter"/>
</dbReference>
<evidence type="ECO:0000259" key="3">
    <source>
        <dbReference type="Pfam" id="PF12936"/>
    </source>
</evidence>
<organism evidence="4 5">
    <name type="scientific">Ascodesmis nigricans</name>
    <dbReference type="NCBI Taxonomy" id="341454"/>
    <lineage>
        <taxon>Eukaryota</taxon>
        <taxon>Fungi</taxon>
        <taxon>Dikarya</taxon>
        <taxon>Ascomycota</taxon>
        <taxon>Pezizomycotina</taxon>
        <taxon>Pezizomycetes</taxon>
        <taxon>Pezizales</taxon>
        <taxon>Ascodesmidaceae</taxon>
        <taxon>Ascodesmis</taxon>
    </lineage>
</organism>
<keyword evidence="5" id="KW-1185">Reference proteome</keyword>
<dbReference type="GO" id="GO:0030686">
    <property type="term" value="C:90S preribosome"/>
    <property type="evidence" value="ECO:0007669"/>
    <property type="project" value="TreeGrafter"/>
</dbReference>
<protein>
    <submittedName>
        <fullName evidence="4">Krr1-domain-containing protein</fullName>
    </submittedName>
</protein>
<feature type="region of interest" description="Disordered" evidence="2">
    <location>
        <begin position="220"/>
        <end position="262"/>
    </location>
</feature>
<sequence>MPRPKKNKLPQLVPDTPSAQLLAEKPKTPLSAIAKKKAELFDDSDSDAEFHSAVQSPADGAFKVNQDYARRFEHNKKREELHRLEEKYGKDAAATKSRKRGRDEDDISGSDSDDSSSEDEDEVAVLATETLDQQIMATIEAIRKKDPRVYDKSAQFYDPIDVPAGEAAAQKKEKPMFLRDYHRENLLAGHTGGEDEDSAPTFVQQQEELKRTVVKEMHAAVDEEDDDEDAFMVRKEKPQKEKDTVTDIPDPSTADPENPDEYLSKFLASRAWAKASGSGYVPIEDDDTDSDVAADEFEYNYNMRFEDPDAAARAKLATYSRDAVNTQSVRREEKSKRKRAREEKRKRKEEEKAQRDEEKRRLKKLKTEEMMEKFKKVREAAGLEQVDEETQAELFHKLLEDDFSDGEWEQWMQERFNDEYYGAKDPMKKPEFDDDIDITDIVPDFSDDAAGEDDEEDEENEGAEPVEEEAEEDDEAPEHRPQKRKTKKDLIREKQERKQKDKQLRRRLERFVDDNFDVDDKIGGAKTSGFRYRETTPETYGLTPLDILAAPDAELNSFAGLKKYAAFRDPEKKERDRKRLGKKKRLKQWRKDVFGDPQGVTMPADWKPEGLVTKTDAKEGEQSNIIEADGERKKKRRKKNKSKV</sequence>
<feature type="compositionally biased region" description="Basic and acidic residues" evidence="2">
    <location>
        <begin position="231"/>
        <end position="245"/>
    </location>
</feature>
<feature type="compositionally biased region" description="Basic residues" evidence="2">
    <location>
        <begin position="633"/>
        <end position="644"/>
    </location>
</feature>
<dbReference type="FunCoup" id="A0A4S2MZI2">
    <property type="interactions" value="599"/>
</dbReference>
<gene>
    <name evidence="4" type="ORF">EX30DRAFT_339948</name>
</gene>
<proteinExistence type="inferred from homology"/>
<evidence type="ECO:0000256" key="2">
    <source>
        <dbReference type="SAM" id="MobiDB-lite"/>
    </source>
</evidence>
<dbReference type="OrthoDB" id="10252032at2759"/>